<keyword evidence="2" id="KW-1185">Reference proteome</keyword>
<sequence length="142" mass="15724">MKQQHSLAFPGFSIGNAIASGFFWRNTDVIIHIDFFCGQQPMTQEPSTLYAKLLGETASITWKELEPFFAKGALLWVDPGLDLIAAAEAVATDEGEKVAAWLAADKVAKLSETRALDLFERDPELWAVVVSPWIMIQERAKA</sequence>
<protein>
    <submittedName>
        <fullName evidence="1">Uncharacterized protein</fullName>
    </submittedName>
</protein>
<dbReference type="EMBL" id="JACHVR010000001">
    <property type="protein sequence ID" value="MBB2884349.1"/>
    <property type="molecule type" value="Genomic_DNA"/>
</dbReference>
<organism evidence="1 2">
    <name type="scientific">Pseudomonas umsongensis</name>
    <dbReference type="NCBI Taxonomy" id="198618"/>
    <lineage>
        <taxon>Bacteria</taxon>
        <taxon>Pseudomonadati</taxon>
        <taxon>Pseudomonadota</taxon>
        <taxon>Gammaproteobacteria</taxon>
        <taxon>Pseudomonadales</taxon>
        <taxon>Pseudomonadaceae</taxon>
        <taxon>Pseudomonas</taxon>
    </lineage>
</organism>
<dbReference type="Proteomes" id="UP000589818">
    <property type="component" value="Unassembled WGS sequence"/>
</dbReference>
<comment type="caution">
    <text evidence="1">The sequence shown here is derived from an EMBL/GenBank/DDBJ whole genome shotgun (WGS) entry which is preliminary data.</text>
</comment>
<gene>
    <name evidence="1" type="ORF">FHR69_000215</name>
</gene>
<name>A0ACC5M6P9_9PSED</name>
<accession>A0ACC5M6P9</accession>
<evidence type="ECO:0000313" key="1">
    <source>
        <dbReference type="EMBL" id="MBB2884349.1"/>
    </source>
</evidence>
<reference evidence="1" key="1">
    <citation type="submission" date="2020-08" db="EMBL/GenBank/DDBJ databases">
        <title>Plant associated metagenomes--Microbial community diversity and host control of community assembly across model and emerging plant ecological genomics systems.</title>
        <authorList>
            <person name="Dangl J."/>
        </authorList>
    </citation>
    <scope>NUCLEOTIDE SEQUENCE</scope>
    <source>
        <strain evidence="1">KD5</strain>
    </source>
</reference>
<evidence type="ECO:0000313" key="2">
    <source>
        <dbReference type="Proteomes" id="UP000589818"/>
    </source>
</evidence>
<proteinExistence type="predicted"/>